<dbReference type="GO" id="GO:0005737">
    <property type="term" value="C:cytoplasm"/>
    <property type="evidence" value="ECO:0007669"/>
    <property type="project" value="TreeGrafter"/>
</dbReference>
<feature type="region of interest" description="Disordered" evidence="3">
    <location>
        <begin position="308"/>
        <end position="359"/>
    </location>
</feature>
<dbReference type="PANTHER" id="PTHR45640">
    <property type="entry name" value="HEAT SHOCK PROTEIN HSP-12.2-RELATED"/>
    <property type="match status" value="1"/>
</dbReference>
<feature type="domain" description="SHSP" evidence="4">
    <location>
        <begin position="196"/>
        <end position="308"/>
    </location>
</feature>
<dbReference type="InterPro" id="IPR001436">
    <property type="entry name" value="Alpha-crystallin/sHSP_animal"/>
</dbReference>
<accession>A0AAW0WA10</accession>
<dbReference type="Gene3D" id="2.60.40.790">
    <property type="match status" value="1"/>
</dbReference>
<dbReference type="AlphaFoldDB" id="A0AAW0WA10"/>
<keyword evidence="6" id="KW-1185">Reference proteome</keyword>
<evidence type="ECO:0000256" key="3">
    <source>
        <dbReference type="SAM" id="MobiDB-lite"/>
    </source>
</evidence>
<dbReference type="Proteomes" id="UP001445076">
    <property type="component" value="Unassembled WGS sequence"/>
</dbReference>
<organism evidence="5 6">
    <name type="scientific">Cherax quadricarinatus</name>
    <name type="common">Australian red claw crayfish</name>
    <dbReference type="NCBI Taxonomy" id="27406"/>
    <lineage>
        <taxon>Eukaryota</taxon>
        <taxon>Metazoa</taxon>
        <taxon>Ecdysozoa</taxon>
        <taxon>Arthropoda</taxon>
        <taxon>Crustacea</taxon>
        <taxon>Multicrustacea</taxon>
        <taxon>Malacostraca</taxon>
        <taxon>Eumalacostraca</taxon>
        <taxon>Eucarida</taxon>
        <taxon>Decapoda</taxon>
        <taxon>Pleocyemata</taxon>
        <taxon>Astacidea</taxon>
        <taxon>Parastacoidea</taxon>
        <taxon>Parastacidae</taxon>
        <taxon>Cherax</taxon>
    </lineage>
</organism>
<evidence type="ECO:0000259" key="4">
    <source>
        <dbReference type="PROSITE" id="PS01031"/>
    </source>
</evidence>
<dbReference type="InterPro" id="IPR008978">
    <property type="entry name" value="HSP20-like_chaperone"/>
</dbReference>
<proteinExistence type="inferred from homology"/>
<evidence type="ECO:0000256" key="2">
    <source>
        <dbReference type="RuleBase" id="RU003616"/>
    </source>
</evidence>
<comment type="caution">
    <text evidence="5">The sequence shown here is derived from an EMBL/GenBank/DDBJ whole genome shotgun (WGS) entry which is preliminary data.</text>
</comment>
<evidence type="ECO:0000313" key="6">
    <source>
        <dbReference type="Proteomes" id="UP001445076"/>
    </source>
</evidence>
<comment type="similarity">
    <text evidence="1 2">Belongs to the small heat shock protein (HSP20) family.</text>
</comment>
<dbReference type="Pfam" id="PF00011">
    <property type="entry name" value="HSP20"/>
    <property type="match status" value="1"/>
</dbReference>
<feature type="compositionally biased region" description="Polar residues" evidence="3">
    <location>
        <begin position="348"/>
        <end position="359"/>
    </location>
</feature>
<sequence length="359" mass="40318">SSMFGSSVLSDSVTETQEHIIPVTLVEQQQCQTQTSDEKSFTKQNEMSHCDQLKSFTSLRNKMTANADVSSKRTTEARKCSSDNKSDVTFNIEEVNADTNINNQDYHSKTNTVVDNEVDKTKSIVNRHYQGHCENSRSVNLNRILPVSLKGTFFNDSFFEDSRESFVTAVKNVLKKTREGSYLCDDITSYRNLRQRDLRSENQAVHVEEDLTSMKIVVDVQDFIGGDIKVEVVGGKELVVEGRTKSEDGASATSSSFLLRFSLPQHADLETISSAMSSDGVLTIITPKLQQTVGAGTTNNKEMFVERQSRLDHQSDGEQSWEEKKVQHSAKESEGCSSRSFSSAYRSQHQYSSNRNFKH</sequence>
<dbReference type="SUPFAM" id="SSF49764">
    <property type="entry name" value="HSP20-like chaperones"/>
    <property type="match status" value="1"/>
</dbReference>
<dbReference type="PROSITE" id="PS01031">
    <property type="entry name" value="SHSP"/>
    <property type="match status" value="1"/>
</dbReference>
<dbReference type="GO" id="GO:0042026">
    <property type="term" value="P:protein refolding"/>
    <property type="evidence" value="ECO:0007669"/>
    <property type="project" value="TreeGrafter"/>
</dbReference>
<dbReference type="InterPro" id="IPR002068">
    <property type="entry name" value="A-crystallin/Hsp20_dom"/>
</dbReference>
<dbReference type="GO" id="GO:0051082">
    <property type="term" value="F:unfolded protein binding"/>
    <property type="evidence" value="ECO:0007669"/>
    <property type="project" value="TreeGrafter"/>
</dbReference>
<dbReference type="GO" id="GO:0005634">
    <property type="term" value="C:nucleus"/>
    <property type="evidence" value="ECO:0007669"/>
    <property type="project" value="TreeGrafter"/>
</dbReference>
<feature type="compositionally biased region" description="Basic and acidic residues" evidence="3">
    <location>
        <begin position="308"/>
        <end position="334"/>
    </location>
</feature>
<evidence type="ECO:0000313" key="5">
    <source>
        <dbReference type="EMBL" id="KAK8727723.1"/>
    </source>
</evidence>
<dbReference type="GO" id="GO:0009408">
    <property type="term" value="P:response to heat"/>
    <property type="evidence" value="ECO:0007669"/>
    <property type="project" value="TreeGrafter"/>
</dbReference>
<reference evidence="5 6" key="1">
    <citation type="journal article" date="2024" name="BMC Genomics">
        <title>Genome assembly of redclaw crayfish (Cherax quadricarinatus) provides insights into its immune adaptation and hypoxia tolerance.</title>
        <authorList>
            <person name="Liu Z."/>
            <person name="Zheng J."/>
            <person name="Li H."/>
            <person name="Fang K."/>
            <person name="Wang S."/>
            <person name="He J."/>
            <person name="Zhou D."/>
            <person name="Weng S."/>
            <person name="Chi M."/>
            <person name="Gu Z."/>
            <person name="He J."/>
            <person name="Li F."/>
            <person name="Wang M."/>
        </authorList>
    </citation>
    <scope>NUCLEOTIDE SEQUENCE [LARGE SCALE GENOMIC DNA]</scope>
    <source>
        <strain evidence="5">ZL_2023a</strain>
    </source>
</reference>
<dbReference type="CDD" id="cd06526">
    <property type="entry name" value="metazoan_ACD"/>
    <property type="match status" value="1"/>
</dbReference>
<name>A0AAW0WA10_CHEQU</name>
<feature type="non-terminal residue" evidence="5">
    <location>
        <position position="1"/>
    </location>
</feature>
<gene>
    <name evidence="5" type="ORF">OTU49_009429</name>
</gene>
<dbReference type="PANTHER" id="PTHR45640:SF26">
    <property type="entry name" value="RE23625P"/>
    <property type="match status" value="1"/>
</dbReference>
<protein>
    <recommendedName>
        <fullName evidence="4">SHSP domain-containing protein</fullName>
    </recommendedName>
</protein>
<feature type="compositionally biased region" description="Low complexity" evidence="3">
    <location>
        <begin position="335"/>
        <end position="347"/>
    </location>
</feature>
<evidence type="ECO:0000256" key="1">
    <source>
        <dbReference type="PROSITE-ProRule" id="PRU00285"/>
    </source>
</evidence>
<dbReference type="EMBL" id="JARKIK010000074">
    <property type="protein sequence ID" value="KAK8727723.1"/>
    <property type="molecule type" value="Genomic_DNA"/>
</dbReference>